<keyword evidence="11 16" id="KW-0472">Membrane</keyword>
<feature type="binding site" evidence="14">
    <location>
        <position position="436"/>
    </location>
    <ligand>
        <name>ATP</name>
        <dbReference type="ChEBI" id="CHEBI:30616"/>
    </ligand>
</feature>
<dbReference type="InterPro" id="IPR032631">
    <property type="entry name" value="P-type_ATPase_N"/>
</dbReference>
<evidence type="ECO:0000256" key="7">
    <source>
        <dbReference type="ARBA" id="ARBA00022840"/>
    </source>
</evidence>
<feature type="transmembrane region" description="Helical" evidence="16">
    <location>
        <begin position="1043"/>
        <end position="1063"/>
    </location>
</feature>
<accession>F4PY90</accession>
<keyword evidence="10 16" id="KW-1133">Transmembrane helix</keyword>
<dbReference type="InterPro" id="IPR023214">
    <property type="entry name" value="HAD_sf"/>
</dbReference>
<dbReference type="Gene3D" id="3.40.50.1000">
    <property type="entry name" value="HAD superfamily/HAD-like"/>
    <property type="match status" value="1"/>
</dbReference>
<dbReference type="FunFam" id="3.40.50.1000:FF:000014">
    <property type="entry name" value="Phospholipid-transporting ATPase"/>
    <property type="match status" value="1"/>
</dbReference>
<dbReference type="PANTHER" id="PTHR24092:SF19">
    <property type="entry name" value="PHOSPHOLIPID-TRANSPORTING ATPASE"/>
    <property type="match status" value="1"/>
</dbReference>
<comment type="subcellular location">
    <subcellularLocation>
        <location evidence="2">Endomembrane system</location>
    </subcellularLocation>
    <subcellularLocation>
        <location evidence="1 16">Membrane</location>
        <topology evidence="1 16">Multi-pass membrane protein</topology>
    </subcellularLocation>
</comment>
<evidence type="ECO:0000256" key="6">
    <source>
        <dbReference type="ARBA" id="ARBA00022741"/>
    </source>
</evidence>
<evidence type="ECO:0000256" key="1">
    <source>
        <dbReference type="ARBA" id="ARBA00004141"/>
    </source>
</evidence>
<dbReference type="STRING" id="1054147.F4PY90"/>
<dbReference type="GO" id="GO:0016887">
    <property type="term" value="F:ATP hydrolysis activity"/>
    <property type="evidence" value="ECO:0007669"/>
    <property type="project" value="InterPro"/>
</dbReference>
<evidence type="ECO:0000256" key="15">
    <source>
        <dbReference type="PIRSR" id="PIRSR606539-3"/>
    </source>
</evidence>
<protein>
    <recommendedName>
        <fullName evidence="16">Phospholipid-transporting ATPase</fullName>
        <ecNumber evidence="16">7.6.2.1</ecNumber>
    </recommendedName>
</protein>
<dbReference type="SUPFAM" id="SSF81653">
    <property type="entry name" value="Calcium ATPase, transduction domain A"/>
    <property type="match status" value="1"/>
</dbReference>
<feature type="binding site" evidence="14">
    <location>
        <position position="435"/>
    </location>
    <ligand>
        <name>ATP</name>
        <dbReference type="ChEBI" id="CHEBI:30616"/>
    </ligand>
</feature>
<dbReference type="EC" id="7.6.2.1" evidence="16"/>
<proteinExistence type="inferred from homology"/>
<keyword evidence="4 16" id="KW-0812">Transmembrane</keyword>
<dbReference type="Pfam" id="PF16209">
    <property type="entry name" value="PhoLip_ATPase_N"/>
    <property type="match status" value="2"/>
</dbReference>
<feature type="binding site" evidence="14">
    <location>
        <position position="691"/>
    </location>
    <ligand>
        <name>ATP</name>
        <dbReference type="ChEBI" id="CHEBI:30616"/>
    </ligand>
</feature>
<feature type="region of interest" description="Disordered" evidence="17">
    <location>
        <begin position="1256"/>
        <end position="1276"/>
    </location>
</feature>
<dbReference type="SUPFAM" id="SSF81660">
    <property type="entry name" value="Metal cation-transporting ATPase, ATP-binding domain N"/>
    <property type="match status" value="1"/>
</dbReference>
<feature type="domain" description="P-type ATPase A" evidence="18">
    <location>
        <begin position="147"/>
        <end position="300"/>
    </location>
</feature>
<dbReference type="InterPro" id="IPR059000">
    <property type="entry name" value="ATPase_P-type_domA"/>
</dbReference>
<dbReference type="InterPro" id="IPR032630">
    <property type="entry name" value="P_typ_ATPase_c"/>
</dbReference>
<feature type="transmembrane region" description="Helical" evidence="16">
    <location>
        <begin position="1083"/>
        <end position="1106"/>
    </location>
</feature>
<feature type="domain" description="P-type ATPase C-terminal" evidence="20">
    <location>
        <begin position="869"/>
        <end position="1112"/>
    </location>
</feature>
<dbReference type="AlphaFoldDB" id="F4PY90"/>
<dbReference type="SFLD" id="SFLDF00027">
    <property type="entry name" value="p-type_atpase"/>
    <property type="match status" value="1"/>
</dbReference>
<dbReference type="SUPFAM" id="SSF56784">
    <property type="entry name" value="HAD-like"/>
    <property type="match status" value="1"/>
</dbReference>
<name>F4PY90_CACFS</name>
<feature type="transmembrane region" description="Helical" evidence="16">
    <location>
        <begin position="319"/>
        <end position="341"/>
    </location>
</feature>
<feature type="transmembrane region" description="Helical" evidence="16">
    <location>
        <begin position="989"/>
        <end position="1006"/>
    </location>
</feature>
<feature type="binding site" evidence="14">
    <location>
        <position position="847"/>
    </location>
    <ligand>
        <name>ATP</name>
        <dbReference type="ChEBI" id="CHEBI:30616"/>
    </ligand>
</feature>
<feature type="binding site" evidence="14">
    <location>
        <position position="692"/>
    </location>
    <ligand>
        <name>ATP</name>
        <dbReference type="ChEBI" id="CHEBI:30616"/>
    </ligand>
</feature>
<dbReference type="Gene3D" id="3.40.1110.10">
    <property type="entry name" value="Calcium-transporting ATPase, cytoplasmic domain N"/>
    <property type="match status" value="1"/>
</dbReference>
<feature type="binding site" evidence="14">
    <location>
        <position position="577"/>
    </location>
    <ligand>
        <name>ATP</name>
        <dbReference type="ChEBI" id="CHEBI:30616"/>
    </ligand>
</feature>
<evidence type="ECO:0000259" key="20">
    <source>
        <dbReference type="Pfam" id="PF16212"/>
    </source>
</evidence>
<feature type="binding site" evidence="14">
    <location>
        <position position="818"/>
    </location>
    <ligand>
        <name>ATP</name>
        <dbReference type="ChEBI" id="CHEBI:30616"/>
    </ligand>
</feature>
<evidence type="ECO:0000259" key="18">
    <source>
        <dbReference type="Pfam" id="PF00122"/>
    </source>
</evidence>
<evidence type="ECO:0000256" key="4">
    <source>
        <dbReference type="ARBA" id="ARBA00022692"/>
    </source>
</evidence>
<feature type="compositionally biased region" description="Low complexity" evidence="17">
    <location>
        <begin position="1148"/>
        <end position="1173"/>
    </location>
</feature>
<dbReference type="OrthoDB" id="377733at2759"/>
<feature type="transmembrane region" description="Helical" evidence="16">
    <location>
        <begin position="933"/>
        <end position="952"/>
    </location>
</feature>
<feature type="binding site" evidence="14">
    <location>
        <position position="434"/>
    </location>
    <ligand>
        <name>ATP</name>
        <dbReference type="ChEBI" id="CHEBI:30616"/>
    </ligand>
</feature>
<dbReference type="InterPro" id="IPR023299">
    <property type="entry name" value="ATPase_P-typ_cyto_dom_N"/>
</dbReference>
<gene>
    <name evidence="21" type="ORF">DFA_02144</name>
</gene>
<dbReference type="GO" id="GO:0045332">
    <property type="term" value="P:phospholipid translocation"/>
    <property type="evidence" value="ECO:0007669"/>
    <property type="project" value="TreeGrafter"/>
</dbReference>
<dbReference type="GeneID" id="14871427"/>
<feature type="binding site" evidence="14">
    <location>
        <position position="512"/>
    </location>
    <ligand>
        <name>ATP</name>
        <dbReference type="ChEBI" id="CHEBI:30616"/>
    </ligand>
</feature>
<dbReference type="PROSITE" id="PS00154">
    <property type="entry name" value="ATPASE_E1_E2"/>
    <property type="match status" value="1"/>
</dbReference>
<feature type="transmembrane region" description="Helical" evidence="16">
    <location>
        <begin position="1018"/>
        <end position="1036"/>
    </location>
</feature>
<comment type="catalytic activity">
    <reaction evidence="12 16">
        <text>ATP + H2O + phospholipidSide 1 = ADP + phosphate + phospholipidSide 2.</text>
        <dbReference type="EC" id="7.6.2.1"/>
    </reaction>
</comment>
<feature type="transmembrane region" description="Helical" evidence="16">
    <location>
        <begin position="361"/>
        <end position="382"/>
    </location>
</feature>
<keyword evidence="6 14" id="KW-0547">Nucleotide-binding</keyword>
<dbReference type="NCBIfam" id="TIGR01494">
    <property type="entry name" value="ATPase_P-type"/>
    <property type="match status" value="1"/>
</dbReference>
<feature type="binding site" evidence="14">
    <location>
        <position position="846"/>
    </location>
    <ligand>
        <name>ATP</name>
        <dbReference type="ChEBI" id="CHEBI:30616"/>
    </ligand>
</feature>
<dbReference type="Pfam" id="PF16212">
    <property type="entry name" value="PhoLip_ATPase_C"/>
    <property type="match status" value="1"/>
</dbReference>
<feature type="binding site" evidence="15">
    <location>
        <position position="847"/>
    </location>
    <ligand>
        <name>Mg(2+)</name>
        <dbReference type="ChEBI" id="CHEBI:18420"/>
    </ligand>
</feature>
<dbReference type="SUPFAM" id="SSF81665">
    <property type="entry name" value="Calcium ATPase, transmembrane domain M"/>
    <property type="match status" value="1"/>
</dbReference>
<feature type="binding site" evidence="14">
    <location>
        <position position="824"/>
    </location>
    <ligand>
        <name>ATP</name>
        <dbReference type="ChEBI" id="CHEBI:30616"/>
    </ligand>
</feature>
<dbReference type="FunFam" id="2.70.150.10:FF:000032">
    <property type="entry name" value="Phospholipid-transporting ATPase"/>
    <property type="match status" value="1"/>
</dbReference>
<keyword evidence="9 16" id="KW-1278">Translocase</keyword>
<dbReference type="Proteomes" id="UP000007797">
    <property type="component" value="Unassembled WGS sequence"/>
</dbReference>
<keyword evidence="7 14" id="KW-0067">ATP-binding</keyword>
<evidence type="ECO:0000259" key="19">
    <source>
        <dbReference type="Pfam" id="PF16209"/>
    </source>
</evidence>
<dbReference type="InterPro" id="IPR036412">
    <property type="entry name" value="HAD-like_sf"/>
</dbReference>
<comment type="cofactor">
    <cofactor evidence="15">
        <name>Mg(2+)</name>
        <dbReference type="ChEBI" id="CHEBI:18420"/>
    </cofactor>
</comment>
<comment type="similarity">
    <text evidence="3 16">Belongs to the cation transport ATPase (P-type) (TC 3.A.3) family. Type IV subfamily.</text>
</comment>
<dbReference type="GO" id="GO:0005886">
    <property type="term" value="C:plasma membrane"/>
    <property type="evidence" value="ECO:0007669"/>
    <property type="project" value="TreeGrafter"/>
</dbReference>
<dbReference type="Pfam" id="PF00122">
    <property type="entry name" value="E1-E2_ATPase"/>
    <property type="match status" value="1"/>
</dbReference>
<evidence type="ECO:0000256" key="14">
    <source>
        <dbReference type="PIRSR" id="PIRSR606539-2"/>
    </source>
</evidence>
<evidence type="ECO:0000256" key="8">
    <source>
        <dbReference type="ARBA" id="ARBA00022842"/>
    </source>
</evidence>
<evidence type="ECO:0000313" key="21">
    <source>
        <dbReference type="EMBL" id="EGG19357.1"/>
    </source>
</evidence>
<evidence type="ECO:0000256" key="11">
    <source>
        <dbReference type="ARBA" id="ARBA00023136"/>
    </source>
</evidence>
<evidence type="ECO:0000256" key="9">
    <source>
        <dbReference type="ARBA" id="ARBA00022967"/>
    </source>
</evidence>
<dbReference type="NCBIfam" id="TIGR01652">
    <property type="entry name" value="ATPase-Plipid"/>
    <property type="match status" value="1"/>
</dbReference>
<dbReference type="InterPro" id="IPR008250">
    <property type="entry name" value="ATPase_P-typ_transduc_dom_A_sf"/>
</dbReference>
<feature type="transmembrane region" description="Helical" evidence="16">
    <location>
        <begin position="900"/>
        <end position="921"/>
    </location>
</feature>
<evidence type="ECO:0000313" key="22">
    <source>
        <dbReference type="Proteomes" id="UP000007797"/>
    </source>
</evidence>
<feature type="binding site" evidence="15">
    <location>
        <position position="843"/>
    </location>
    <ligand>
        <name>Mg(2+)</name>
        <dbReference type="ChEBI" id="CHEBI:18420"/>
    </ligand>
</feature>
<dbReference type="GO" id="GO:0140326">
    <property type="term" value="F:ATPase-coupled intramembrane lipid transporter activity"/>
    <property type="evidence" value="ECO:0007669"/>
    <property type="project" value="UniProtKB-EC"/>
</dbReference>
<dbReference type="SFLD" id="SFLDS00003">
    <property type="entry name" value="Haloacid_Dehalogenase"/>
    <property type="match status" value="1"/>
</dbReference>
<organism evidence="21 22">
    <name type="scientific">Cavenderia fasciculata</name>
    <name type="common">Slime mold</name>
    <name type="synonym">Dictyostelium fasciculatum</name>
    <dbReference type="NCBI Taxonomy" id="261658"/>
    <lineage>
        <taxon>Eukaryota</taxon>
        <taxon>Amoebozoa</taxon>
        <taxon>Evosea</taxon>
        <taxon>Eumycetozoa</taxon>
        <taxon>Dictyostelia</taxon>
        <taxon>Acytosteliales</taxon>
        <taxon>Cavenderiaceae</taxon>
        <taxon>Cavenderia</taxon>
    </lineage>
</organism>
<evidence type="ECO:0000256" key="16">
    <source>
        <dbReference type="RuleBase" id="RU362033"/>
    </source>
</evidence>
<dbReference type="GO" id="GO:0000287">
    <property type="term" value="F:magnesium ion binding"/>
    <property type="evidence" value="ECO:0007669"/>
    <property type="project" value="UniProtKB-UniRule"/>
</dbReference>
<feature type="binding site" evidence="14">
    <location>
        <position position="553"/>
    </location>
    <ligand>
        <name>ATP</name>
        <dbReference type="ChEBI" id="CHEBI:30616"/>
    </ligand>
</feature>
<dbReference type="EMBL" id="GL883015">
    <property type="protein sequence ID" value="EGG19357.1"/>
    <property type="molecule type" value="Genomic_DNA"/>
</dbReference>
<keyword evidence="22" id="KW-1185">Reference proteome</keyword>
<feature type="binding site" evidence="14">
    <location>
        <position position="609"/>
    </location>
    <ligand>
        <name>ATP</name>
        <dbReference type="ChEBI" id="CHEBI:30616"/>
    </ligand>
</feature>
<dbReference type="RefSeq" id="XP_004357628.1">
    <property type="nucleotide sequence ID" value="XM_004357571.1"/>
</dbReference>
<keyword evidence="5 15" id="KW-0479">Metal-binding</keyword>
<dbReference type="OMA" id="QMYGNDK"/>
<feature type="domain" description="P-type ATPase N-terminal" evidence="19">
    <location>
        <begin position="76"/>
        <end position="116"/>
    </location>
</feature>
<reference evidence="22" key="1">
    <citation type="journal article" date="2011" name="Genome Res.">
        <title>Phylogeny-wide analysis of social amoeba genomes highlights ancient origins for complex intercellular communication.</title>
        <authorList>
            <person name="Heidel A.J."/>
            <person name="Lawal H.M."/>
            <person name="Felder M."/>
            <person name="Schilde C."/>
            <person name="Helps N.R."/>
            <person name="Tunggal B."/>
            <person name="Rivero F."/>
            <person name="John U."/>
            <person name="Schleicher M."/>
            <person name="Eichinger L."/>
            <person name="Platzer M."/>
            <person name="Noegel A.A."/>
            <person name="Schaap P."/>
            <person name="Gloeckner G."/>
        </authorList>
    </citation>
    <scope>NUCLEOTIDE SEQUENCE [LARGE SCALE GENOMIC DNA]</scope>
    <source>
        <strain evidence="22">SH3</strain>
    </source>
</reference>
<evidence type="ECO:0000256" key="2">
    <source>
        <dbReference type="ARBA" id="ARBA00004308"/>
    </source>
</evidence>
<dbReference type="InterPro" id="IPR001757">
    <property type="entry name" value="P_typ_ATPase"/>
</dbReference>
<dbReference type="InterPro" id="IPR018303">
    <property type="entry name" value="ATPase_P-typ_P_site"/>
</dbReference>
<dbReference type="SFLD" id="SFLDG00002">
    <property type="entry name" value="C1.7:_P-type_atpase_like"/>
    <property type="match status" value="1"/>
</dbReference>
<feature type="domain" description="P-type ATPase N-terminal" evidence="19">
    <location>
        <begin position="30"/>
        <end position="67"/>
    </location>
</feature>
<sequence>MTDNNNMWYHRVVQRLGLMKPEDGPTIRIVYANDAERNIEYPTNVISNTKYTLVTFIPKNLYEQFGRSTRNDSILIQYLFIRLFDTFRRAMNIYFLFIGILQLFPSITPVNPVSTWGALVFIFTVSAIKEGYDDFNRYKRDKLANERQFWVLRNNARVQIQSQHISVGDIICLQNNDEIPCDMVVLATSDPEGTCYVQTANLDGETDLKTRLAPKETMGMSEQELHKFKGVIECPSPNAEIYKFDSRLSMQANTKVNTYTHSNWITLSAQNILLQATNVRNVDHLYGMAVYTGNETKIGKNKKIPPTKWTKLDHSINRITVFIFCLQLSLVLIFGMIGEFIRSSEKESVWYLGYTPDYKDPWYEFIIIPLRFLLLNSLMIPISLKVTIDVIKYAYALFINWDLKMYYKQSNAPAVANSTALSEDLGQIEYVFTDKTGTLTENIMLFSRCSIDGQVYGVEGSIFEDQSLLEQINSNDHHSVNFFRAISLCHSVIPSRSPEDNSIFYKASSPDEEALVTAASKLGIQFTNKTPSALTIQVNDTIEHYQLLHTFDFTSDRKRMSVIVKHNATNQIKIITKGADDMVFKRLHKNNDIKLQIKHIDEFAMIGLRTLCIAERVLDENVYNSWLENHFKEASCSLENRQERLAEAYELLECNLDLLGVTAIEDKLQEGVPETIHNLRQASIKVWMLTGDKYSTAIQIAHSCNLVERGCRIYTIGKEIPRDDHEDDYSTGVTRELSALEIVSSIRDIQDHILTNGGNYDLDNQSSSNNIGNSNSNSISNRDVSIAVEGHVLTTVLKFAESEFLQLSGLVSSVICCRVTPNQKALVVRMVKNTNKICLAIGDGGNDVSMIQEANVGVGIGGREGLQAARASDYSIARFKYLQDLLFIHGRYSYLRTSFVANYCFYKSLFICFIQILYQIFSGFAGTTFFNSFSLTSYNILFTGLPIIGYILDRDLPQSILKRNPYLYTFTQEGKAFSPKIFLRWSFRSLYHALIVFCATAAPFIYNTGGTDIDYDSISMISFTAIIFIQSLTLFIESNTITWINHALIWGTIPIYILCVLVLNSISTLDMYSVMTHLTDRSSFWGSFFLMICVCLVPIISIEYLLQLYKPTVDEIINQIRSDNHRGGFGGFFNCTQSTTSLNDGDYSPPSSSTSHHLFSSNIANNNNNNNNNDISYHSGNGNHHMIRNSSMVVPEEHHNQRSKIITFLLYRSLTTPLAKRLSRRKIRGNKEVIELIVNTYEDTYDDDHNQSYYNSHPETQSLLRDEEAVETSPLL</sequence>
<evidence type="ECO:0000256" key="12">
    <source>
        <dbReference type="ARBA" id="ARBA00034036"/>
    </source>
</evidence>
<feature type="transmembrane region" description="Helical" evidence="16">
    <location>
        <begin position="113"/>
        <end position="132"/>
    </location>
</feature>
<dbReference type="InterPro" id="IPR044492">
    <property type="entry name" value="P_typ_ATPase_HD_dom"/>
</dbReference>
<feature type="region of interest" description="Disordered" evidence="17">
    <location>
        <begin position="1143"/>
        <end position="1179"/>
    </location>
</feature>
<feature type="binding site" evidence="15">
    <location>
        <position position="436"/>
    </location>
    <ligand>
        <name>Mg(2+)</name>
        <dbReference type="ChEBI" id="CHEBI:18420"/>
    </ligand>
</feature>
<evidence type="ECO:0000256" key="3">
    <source>
        <dbReference type="ARBA" id="ARBA00008109"/>
    </source>
</evidence>
<dbReference type="InterPro" id="IPR006539">
    <property type="entry name" value="P-type_ATPase_IV"/>
</dbReference>
<evidence type="ECO:0000256" key="13">
    <source>
        <dbReference type="PIRSR" id="PIRSR606539-1"/>
    </source>
</evidence>
<dbReference type="Pfam" id="PF13246">
    <property type="entry name" value="Cation_ATPase"/>
    <property type="match status" value="1"/>
</dbReference>
<dbReference type="PANTHER" id="PTHR24092">
    <property type="entry name" value="PROBABLE PHOSPHOLIPID-TRANSPORTING ATPASE"/>
    <property type="match status" value="1"/>
</dbReference>
<evidence type="ECO:0000256" key="5">
    <source>
        <dbReference type="ARBA" id="ARBA00022723"/>
    </source>
</evidence>
<evidence type="ECO:0000256" key="17">
    <source>
        <dbReference type="SAM" id="MobiDB-lite"/>
    </source>
</evidence>
<dbReference type="GO" id="GO:0005524">
    <property type="term" value="F:ATP binding"/>
    <property type="evidence" value="ECO:0007669"/>
    <property type="project" value="UniProtKB-UniRule"/>
</dbReference>
<evidence type="ECO:0000256" key="10">
    <source>
        <dbReference type="ARBA" id="ARBA00022989"/>
    </source>
</evidence>
<keyword evidence="8 15" id="KW-0460">Magnesium</keyword>
<feature type="transmembrane region" description="Helical" evidence="16">
    <location>
        <begin position="90"/>
        <end position="107"/>
    </location>
</feature>
<dbReference type="KEGG" id="dfa:DFA_02144"/>
<dbReference type="InterPro" id="IPR023298">
    <property type="entry name" value="ATPase_P-typ_TM_dom_sf"/>
</dbReference>
<feature type="binding site" evidence="14">
    <location>
        <position position="690"/>
    </location>
    <ligand>
        <name>ATP</name>
        <dbReference type="ChEBI" id="CHEBI:30616"/>
    </ligand>
</feature>
<dbReference type="Gene3D" id="2.70.150.10">
    <property type="entry name" value="Calcium-transporting ATPase, cytoplasmic transduction domain A"/>
    <property type="match status" value="1"/>
</dbReference>
<feature type="active site" description="4-aspartylphosphate intermediate" evidence="13">
    <location>
        <position position="434"/>
    </location>
</feature>
<feature type="binding site" evidence="15">
    <location>
        <position position="434"/>
    </location>
    <ligand>
        <name>Mg(2+)</name>
        <dbReference type="ChEBI" id="CHEBI:18420"/>
    </ligand>
</feature>